<name>A0A068RV02_9FUNG</name>
<organism evidence="7 8">
    <name type="scientific">Lichtheimia corymbifera JMRC:FSU:9682</name>
    <dbReference type="NCBI Taxonomy" id="1263082"/>
    <lineage>
        <taxon>Eukaryota</taxon>
        <taxon>Fungi</taxon>
        <taxon>Fungi incertae sedis</taxon>
        <taxon>Mucoromycota</taxon>
        <taxon>Mucoromycotina</taxon>
        <taxon>Mucoromycetes</taxon>
        <taxon>Mucorales</taxon>
        <taxon>Lichtheimiaceae</taxon>
        <taxon>Lichtheimia</taxon>
    </lineage>
</organism>
<proteinExistence type="inferred from homology"/>
<comment type="caution">
    <text evidence="7">The sequence shown here is derived from an EMBL/GenBank/DDBJ whole genome shotgun (WGS) entry which is preliminary data.</text>
</comment>
<dbReference type="VEuPathDB" id="FungiDB:LCOR_04244.1"/>
<evidence type="ECO:0000313" key="7">
    <source>
        <dbReference type="EMBL" id="CDH52806.1"/>
    </source>
</evidence>
<keyword evidence="4 6" id="KW-1133">Transmembrane helix</keyword>
<dbReference type="STRING" id="1263082.A0A068RV02"/>
<gene>
    <name evidence="7" type="ORF">LCOR_04244.1</name>
</gene>
<dbReference type="Proteomes" id="UP000027586">
    <property type="component" value="Unassembled WGS sequence"/>
</dbReference>
<evidence type="ECO:0000256" key="3">
    <source>
        <dbReference type="ARBA" id="ARBA00022692"/>
    </source>
</evidence>
<sequence length="179" mass="19800">MPRLYDEEPRSIFIIPNPFRALSHKARQIGVYSAGVLFALGWWVFIDALVMSARAEGDVKAHMGFEDWVSGILSTLGMVIINLIDKSRLHGEEYAYAGSSLVFKARLFLFLGFALIAGGFAGSFCVLIIKYIVYYESAQPYTYYGAAIVIQCGLIMASTIVLWVAQNTQGEYEYGGIGL</sequence>
<feature type="transmembrane region" description="Helical" evidence="6">
    <location>
        <begin position="29"/>
        <end position="48"/>
    </location>
</feature>
<evidence type="ECO:0000313" key="8">
    <source>
        <dbReference type="Proteomes" id="UP000027586"/>
    </source>
</evidence>
<evidence type="ECO:0000256" key="4">
    <source>
        <dbReference type="ARBA" id="ARBA00022989"/>
    </source>
</evidence>
<reference evidence="7" key="1">
    <citation type="submission" date="2013-08" db="EMBL/GenBank/DDBJ databases">
        <title>Gene expansion shapes genome architecture in the human pathogen Lichtheimia corymbifera: an evolutionary genomics analysis in the ancient terrestrial Mucorales (Mucoromycotina).</title>
        <authorList>
            <person name="Schwartze V.U."/>
            <person name="Winter S."/>
            <person name="Shelest E."/>
            <person name="Marcet-Houben M."/>
            <person name="Horn F."/>
            <person name="Wehner S."/>
            <person name="Hoffmann K."/>
            <person name="Riege K."/>
            <person name="Sammeth M."/>
            <person name="Nowrousian M."/>
            <person name="Valiante V."/>
            <person name="Linde J."/>
            <person name="Jacobsen I.D."/>
            <person name="Marz M."/>
            <person name="Brakhage A.A."/>
            <person name="Gabaldon T."/>
            <person name="Bocker S."/>
            <person name="Voigt K."/>
        </authorList>
    </citation>
    <scope>NUCLEOTIDE SEQUENCE [LARGE SCALE GENOMIC DNA]</scope>
    <source>
        <strain evidence="7">FSU 9682</strain>
    </source>
</reference>
<feature type="transmembrane region" description="Helical" evidence="6">
    <location>
        <begin position="105"/>
        <end position="129"/>
    </location>
</feature>
<dbReference type="Pfam" id="PF05255">
    <property type="entry name" value="UPF0220"/>
    <property type="match status" value="1"/>
</dbReference>
<protein>
    <submittedName>
        <fullName evidence="7">Upf0220-domain-containing protein</fullName>
    </submittedName>
</protein>
<dbReference type="InterPro" id="IPR007919">
    <property type="entry name" value="UPF0220"/>
</dbReference>
<evidence type="ECO:0000256" key="6">
    <source>
        <dbReference type="SAM" id="Phobius"/>
    </source>
</evidence>
<feature type="transmembrane region" description="Helical" evidence="6">
    <location>
        <begin position="141"/>
        <end position="165"/>
    </location>
</feature>
<dbReference type="EMBL" id="CBTN010000014">
    <property type="protein sequence ID" value="CDH52806.1"/>
    <property type="molecule type" value="Genomic_DNA"/>
</dbReference>
<evidence type="ECO:0000256" key="2">
    <source>
        <dbReference type="ARBA" id="ARBA00005335"/>
    </source>
</evidence>
<evidence type="ECO:0000256" key="5">
    <source>
        <dbReference type="ARBA" id="ARBA00023136"/>
    </source>
</evidence>
<comment type="subcellular location">
    <subcellularLocation>
        <location evidence="1">Membrane</location>
        <topology evidence="1">Multi-pass membrane protein</topology>
    </subcellularLocation>
</comment>
<dbReference type="OrthoDB" id="268928at2759"/>
<dbReference type="AlphaFoldDB" id="A0A068RV02"/>
<dbReference type="PANTHER" id="PTHR13180">
    <property type="entry name" value="SMALL MEMBRANE PROTEIN-RELATED"/>
    <property type="match status" value="1"/>
</dbReference>
<dbReference type="GO" id="GO:0016020">
    <property type="term" value="C:membrane"/>
    <property type="evidence" value="ECO:0007669"/>
    <property type="project" value="UniProtKB-SubCell"/>
</dbReference>
<keyword evidence="5 6" id="KW-0472">Membrane</keyword>
<comment type="similarity">
    <text evidence="2">Belongs to the UPF0220 family.</text>
</comment>
<keyword evidence="3 6" id="KW-0812">Transmembrane</keyword>
<accession>A0A068RV02</accession>
<keyword evidence="8" id="KW-1185">Reference proteome</keyword>
<evidence type="ECO:0000256" key="1">
    <source>
        <dbReference type="ARBA" id="ARBA00004141"/>
    </source>
</evidence>